<sequence>MDKSRSHPETLREVQPFTFSQSSLQDFSDCPRRFQLRYLFQLSWPAPIAEPIQENERLTRAGERFHNLARQALLGVSLDALHESVLASGESNLPLWWQHFLQLIPLLQVGECRPEYSVSVPMGEHRLLAKFDLVQYFATEQRAVIWDWKTSLHRPPRARLEKRWQTHLYPYLLARTGLPRLGNASLTPSGIEMVYWFPHTPDQPERFLYSEEQFQRDEESLQAILAEINRRQPSQFEQTANERHCHFCVYRSLCERGIQAGSLEEMEGDIDAPGESSLDLNFDQIGEIAF</sequence>
<proteinExistence type="predicted"/>
<dbReference type="STRING" id="229919.GCA_001050195_02474"/>
<accession>A0A3D1JDH9</accession>
<keyword evidence="2" id="KW-0378">Hydrolase</keyword>
<evidence type="ECO:0000313" key="6">
    <source>
        <dbReference type="Proteomes" id="UP000264141"/>
    </source>
</evidence>
<protein>
    <submittedName>
        <fullName evidence="5">PD-(D/E)XK nuclease family protein</fullName>
    </submittedName>
</protein>
<dbReference type="OrthoDB" id="306181at2"/>
<organism evidence="5 6">
    <name type="scientific">Anaerolinea thermolimosa</name>
    <dbReference type="NCBI Taxonomy" id="229919"/>
    <lineage>
        <taxon>Bacteria</taxon>
        <taxon>Bacillati</taxon>
        <taxon>Chloroflexota</taxon>
        <taxon>Anaerolineae</taxon>
        <taxon>Anaerolineales</taxon>
        <taxon>Anaerolineaceae</taxon>
        <taxon>Anaerolinea</taxon>
    </lineage>
</organism>
<keyword evidence="2" id="KW-0067">ATP-binding</keyword>
<dbReference type="Proteomes" id="UP000264141">
    <property type="component" value="Unassembled WGS sequence"/>
</dbReference>
<keyword evidence="2" id="KW-0347">Helicase</keyword>
<evidence type="ECO:0000256" key="2">
    <source>
        <dbReference type="ARBA" id="ARBA00022806"/>
    </source>
</evidence>
<evidence type="ECO:0000259" key="4">
    <source>
        <dbReference type="Pfam" id="PF12705"/>
    </source>
</evidence>
<evidence type="ECO:0000256" key="3">
    <source>
        <dbReference type="ARBA" id="ARBA00023204"/>
    </source>
</evidence>
<comment type="caution">
    <text evidence="5">The sequence shown here is derived from an EMBL/GenBank/DDBJ whole genome shotgun (WGS) entry which is preliminary data.</text>
</comment>
<dbReference type="Pfam" id="PF12705">
    <property type="entry name" value="PDDEXK_1"/>
    <property type="match status" value="1"/>
</dbReference>
<dbReference type="InterPro" id="IPR038726">
    <property type="entry name" value="PDDEXK_AddAB-type"/>
</dbReference>
<keyword evidence="2" id="KW-0547">Nucleotide-binding</keyword>
<evidence type="ECO:0000256" key="1">
    <source>
        <dbReference type="ARBA" id="ARBA00022763"/>
    </source>
</evidence>
<dbReference type="EMBL" id="DPBP01000009">
    <property type="protein sequence ID" value="HCE16641.1"/>
    <property type="molecule type" value="Genomic_DNA"/>
</dbReference>
<dbReference type="AlphaFoldDB" id="A0A3D1JDH9"/>
<name>A0A3D1JDH9_9CHLR</name>
<dbReference type="RefSeq" id="WP_062194213.1">
    <property type="nucleotide sequence ID" value="NZ_DF967965.1"/>
</dbReference>
<keyword evidence="1" id="KW-0227">DNA damage</keyword>
<feature type="domain" description="PD-(D/E)XK endonuclease-like" evidence="4">
    <location>
        <begin position="18"/>
        <end position="255"/>
    </location>
</feature>
<keyword evidence="3" id="KW-0234">DNA repair</keyword>
<gene>
    <name evidence="5" type="ORF">DEQ80_02160</name>
</gene>
<dbReference type="GO" id="GO:0004386">
    <property type="term" value="F:helicase activity"/>
    <property type="evidence" value="ECO:0007669"/>
    <property type="project" value="UniProtKB-KW"/>
</dbReference>
<dbReference type="GO" id="GO:0006281">
    <property type="term" value="P:DNA repair"/>
    <property type="evidence" value="ECO:0007669"/>
    <property type="project" value="UniProtKB-KW"/>
</dbReference>
<evidence type="ECO:0000313" key="5">
    <source>
        <dbReference type="EMBL" id="HCE16641.1"/>
    </source>
</evidence>
<dbReference type="InterPro" id="IPR011604">
    <property type="entry name" value="PDDEXK-like_dom_sf"/>
</dbReference>
<dbReference type="Gene3D" id="3.90.320.10">
    <property type="match status" value="1"/>
</dbReference>
<reference evidence="5 6" key="1">
    <citation type="journal article" date="2018" name="Nat. Biotechnol.">
        <title>A standardized bacterial taxonomy based on genome phylogeny substantially revises the tree of life.</title>
        <authorList>
            <person name="Parks D.H."/>
            <person name="Chuvochina M."/>
            <person name="Waite D.W."/>
            <person name="Rinke C."/>
            <person name="Skarshewski A."/>
            <person name="Chaumeil P.A."/>
            <person name="Hugenholtz P."/>
        </authorList>
    </citation>
    <scope>NUCLEOTIDE SEQUENCE [LARGE SCALE GENOMIC DNA]</scope>
    <source>
        <strain evidence="5">UBA8781</strain>
    </source>
</reference>